<feature type="domain" description="UvrD-like helicase C-terminal" evidence="1">
    <location>
        <begin position="658"/>
        <end position="700"/>
    </location>
</feature>
<evidence type="ECO:0000259" key="1">
    <source>
        <dbReference type="Pfam" id="PF13538"/>
    </source>
</evidence>
<reference evidence="2 3" key="1">
    <citation type="journal article" date="2015" name="Genome Announc.">
        <title>Expanding the biotechnology potential of lactobacilli through comparative genomics of 213 strains and associated genera.</title>
        <authorList>
            <person name="Sun Z."/>
            <person name="Harris H.M."/>
            <person name="McCann A."/>
            <person name="Guo C."/>
            <person name="Argimon S."/>
            <person name="Zhang W."/>
            <person name="Yang X."/>
            <person name="Jeffery I.B."/>
            <person name="Cooney J.C."/>
            <person name="Kagawa T.F."/>
            <person name="Liu W."/>
            <person name="Song Y."/>
            <person name="Salvetti E."/>
            <person name="Wrobel A."/>
            <person name="Rasinkangas P."/>
            <person name="Parkhill J."/>
            <person name="Rea M.C."/>
            <person name="O'Sullivan O."/>
            <person name="Ritari J."/>
            <person name="Douillard F.P."/>
            <person name="Paul Ross R."/>
            <person name="Yang R."/>
            <person name="Briner A.E."/>
            <person name="Felis G.E."/>
            <person name="de Vos W.M."/>
            <person name="Barrangou R."/>
            <person name="Klaenhammer T.R."/>
            <person name="Caufield P.W."/>
            <person name="Cui Y."/>
            <person name="Zhang H."/>
            <person name="O'Toole P.W."/>
        </authorList>
    </citation>
    <scope>NUCLEOTIDE SEQUENCE [LARGE SCALE GENOMIC DNA]</scope>
    <source>
        <strain evidence="2 3">DSM 16634</strain>
    </source>
</reference>
<protein>
    <submittedName>
        <fullName evidence="2">Exonuclease V, alpha subunit</fullName>
    </submittedName>
</protein>
<gene>
    <name evidence="2" type="ORF">FC32_GL000349</name>
</gene>
<comment type="caution">
    <text evidence="2">The sequence shown here is derived from an EMBL/GenBank/DDBJ whole genome shotgun (WGS) entry which is preliminary data.</text>
</comment>
<dbReference type="Proteomes" id="UP000051324">
    <property type="component" value="Unassembled WGS sequence"/>
</dbReference>
<dbReference type="OrthoDB" id="9803432at2"/>
<organism evidence="2 3">
    <name type="scientific">Ligilactobacillus apodemi DSM 16634 = JCM 16172</name>
    <dbReference type="NCBI Taxonomy" id="1423724"/>
    <lineage>
        <taxon>Bacteria</taxon>
        <taxon>Bacillati</taxon>
        <taxon>Bacillota</taxon>
        <taxon>Bacilli</taxon>
        <taxon>Lactobacillales</taxon>
        <taxon>Lactobacillaceae</taxon>
        <taxon>Ligilactobacillus</taxon>
    </lineage>
</organism>
<dbReference type="PANTHER" id="PTHR47642">
    <property type="entry name" value="ATP-DEPENDENT DNA HELICASE"/>
    <property type="match status" value="1"/>
</dbReference>
<dbReference type="PATRIC" id="fig|1423724.4.peg.367"/>
<dbReference type="AlphaFoldDB" id="A0A0R1TXB6"/>
<dbReference type="STRING" id="1423724.FC32_GL000349"/>
<proteinExistence type="predicted"/>
<dbReference type="InterPro" id="IPR027785">
    <property type="entry name" value="UvrD-like_helicase_C"/>
</dbReference>
<dbReference type="GO" id="GO:0004527">
    <property type="term" value="F:exonuclease activity"/>
    <property type="evidence" value="ECO:0007669"/>
    <property type="project" value="UniProtKB-KW"/>
</dbReference>
<dbReference type="Pfam" id="PF13538">
    <property type="entry name" value="UvrD_C_2"/>
    <property type="match status" value="1"/>
</dbReference>
<keyword evidence="2" id="KW-0269">Exonuclease</keyword>
<sequence length="726" mass="83132">MTKSALVELYQQACKLLKKGDVLQAQVKFNQIKKIEPNYRSVNYFLARCKADLDGPADDVYDLLAKHLATNTAKNRVAAYQLGLKIALQAQDKAKFEQILQQAKKEQITGLAKFERAFKQLDAKKQLRLKFKFIQFAKSKTPIAQTSAPKYRAYKFFINGMTPVQKQSFTDGKWHEFAVTTPKALEFKGYMACTIKDERKYYRKFLPDLPDAFLRKMFNDYLEEDEFFKTKWEKSRVFSLLQVPVFERHKIAELLELNGLLDETARRHLQGCEDLVELKKAGECLPLSEANKFKELELLQDFGYICAKNCGQTIHLADKCQFERDFKRALQKKSRKKLPFKHPAATYRPTREQLSFMQWIAQNKALVVNLLGVGGSGKTHTLGQILDPSKTLALAPTHKARLNLAQHGFYHNDTLQHVIYELENGNESVITDYEVVILDEVSMAPLELLAKLVTSATVGVRYLLVGDEKQLPPVTQDEDALSVCGDALELIKAYGSCFYFRANLRCKNQALNKFIWACRTKDPANLTTSMAFQTATVKEMLNDKFKHQALEECMILAYRNHTVGLINQQFYRLLAQNKPHVPFYFQNGFGRGGFFVGAQVVFYHNDDNYQNYGYTNSEFGKVTALNLVENEDKSTVTVETEVKKYVLPLSRARKDLFLAYALTIHKAQGSGANKVYVLEADDYGLAYTAVSRTKQELYFVKMTREMLLDALQKETPRKQNISLEHK</sequence>
<dbReference type="Pfam" id="PF13604">
    <property type="entry name" value="AAA_30"/>
    <property type="match status" value="1"/>
</dbReference>
<dbReference type="SUPFAM" id="SSF52540">
    <property type="entry name" value="P-loop containing nucleoside triphosphate hydrolases"/>
    <property type="match status" value="2"/>
</dbReference>
<dbReference type="RefSeq" id="WP_025086753.1">
    <property type="nucleotide sequence ID" value="NZ_AZFT01000048.1"/>
</dbReference>
<keyword evidence="3" id="KW-1185">Reference proteome</keyword>
<evidence type="ECO:0000313" key="3">
    <source>
        <dbReference type="Proteomes" id="UP000051324"/>
    </source>
</evidence>
<dbReference type="InterPro" id="IPR027417">
    <property type="entry name" value="P-loop_NTPase"/>
</dbReference>
<dbReference type="eggNOG" id="COG0507">
    <property type="taxonomic scope" value="Bacteria"/>
</dbReference>
<keyword evidence="2" id="KW-0378">Hydrolase</keyword>
<dbReference type="PANTHER" id="PTHR47642:SF5">
    <property type="entry name" value="ATP-DEPENDENT DNA HELICASE"/>
    <property type="match status" value="1"/>
</dbReference>
<evidence type="ECO:0000313" key="2">
    <source>
        <dbReference type="EMBL" id="KRL84868.1"/>
    </source>
</evidence>
<dbReference type="EMBL" id="AZFT01000048">
    <property type="protein sequence ID" value="KRL84868.1"/>
    <property type="molecule type" value="Genomic_DNA"/>
</dbReference>
<dbReference type="Gene3D" id="3.40.50.300">
    <property type="entry name" value="P-loop containing nucleotide triphosphate hydrolases"/>
    <property type="match status" value="2"/>
</dbReference>
<keyword evidence="2" id="KW-0540">Nuclease</keyword>
<dbReference type="InterPro" id="IPR051055">
    <property type="entry name" value="PIF1_helicase"/>
</dbReference>
<accession>A0A0R1TXB6</accession>
<name>A0A0R1TXB6_9LACO</name>
<dbReference type="CDD" id="cd18809">
    <property type="entry name" value="SF1_C_RecD"/>
    <property type="match status" value="1"/>
</dbReference>